<evidence type="ECO:0000259" key="1">
    <source>
        <dbReference type="Pfam" id="PF05048"/>
    </source>
</evidence>
<dbReference type="AlphaFoldDB" id="A0AA96RGD6"/>
<dbReference type="InterPro" id="IPR007742">
    <property type="entry name" value="NosD_dom"/>
</dbReference>
<sequence length="404" mass="44073">MDKIVVTVGIEAGDLTGRGNLAIQAAIDYAAQLGGGTVRIGPGVFRLDSTLHLRSRVTLEGTPGQTILLQGEERSSELAADADLHESQVTVTDPDRFAVGQTVAIRKASVSMGFGDTVAVITGKDGCVLYLDRELYSTVLVSSGGIVTTQASVISGIGCEDVQIRHLIVEGNPQNRTFAEGCRNGGIYLYGARQVEIEDCSVRDFNGDGISYQHCTDIHVVDCESVRNQGKGIHPGSGTSGTHIRKSRFLKNGMDGIFLCWRVQHSVVEQCKAAGNGMNGLSIGHKDTHNVIRHNDFSDNGYYGIFFRNEPEPSSASYNRVENNVLMDNGSENMGFVAIRIRGCTHDVELVSNRIGFTRTPQERTIGICLEEHTYRIQMNDNEFVQCGMQTHSHWLPELPEKQA</sequence>
<dbReference type="EMBL" id="CP130318">
    <property type="protein sequence ID" value="WNQ12416.1"/>
    <property type="molecule type" value="Genomic_DNA"/>
</dbReference>
<dbReference type="InterPro" id="IPR011050">
    <property type="entry name" value="Pectin_lyase_fold/virulence"/>
</dbReference>
<dbReference type="KEGG" id="paun:MJA45_05030"/>
<evidence type="ECO:0000313" key="2">
    <source>
        <dbReference type="EMBL" id="WNQ12416.1"/>
    </source>
</evidence>
<protein>
    <submittedName>
        <fullName evidence="2">Right-handed parallel beta-helix repeat-containing protein</fullName>
    </submittedName>
</protein>
<reference evidence="2 3" key="1">
    <citation type="submission" date="2022-02" db="EMBL/GenBank/DDBJ databases">
        <title>Paenibacillus sp. MBLB1776 Whole Genome Shotgun Sequencing.</title>
        <authorList>
            <person name="Hwang C.Y."/>
            <person name="Cho E.-S."/>
            <person name="Seo M.-J."/>
        </authorList>
    </citation>
    <scope>NUCLEOTIDE SEQUENCE [LARGE SCALE GENOMIC DNA]</scope>
    <source>
        <strain evidence="2 3">MBLB1776</strain>
    </source>
</reference>
<feature type="domain" description="Periplasmic copper-binding protein NosD beta helix" evidence="1">
    <location>
        <begin position="183"/>
        <end position="334"/>
    </location>
</feature>
<dbReference type="SUPFAM" id="SSF51126">
    <property type="entry name" value="Pectin lyase-like"/>
    <property type="match status" value="1"/>
</dbReference>
<dbReference type="Gene3D" id="2.160.20.10">
    <property type="entry name" value="Single-stranded right-handed beta-helix, Pectin lyase-like"/>
    <property type="match status" value="2"/>
</dbReference>
<organism evidence="2 3">
    <name type="scientific">Paenibacillus aurantius</name>
    <dbReference type="NCBI Taxonomy" id="2918900"/>
    <lineage>
        <taxon>Bacteria</taxon>
        <taxon>Bacillati</taxon>
        <taxon>Bacillota</taxon>
        <taxon>Bacilli</taxon>
        <taxon>Bacillales</taxon>
        <taxon>Paenibacillaceae</taxon>
        <taxon>Paenibacillus</taxon>
    </lineage>
</organism>
<name>A0AA96RGD6_9BACL</name>
<dbReference type="Pfam" id="PF05048">
    <property type="entry name" value="NosD"/>
    <property type="match status" value="1"/>
</dbReference>
<dbReference type="InterPro" id="IPR012334">
    <property type="entry name" value="Pectin_lyas_fold"/>
</dbReference>
<dbReference type="InterPro" id="IPR006626">
    <property type="entry name" value="PbH1"/>
</dbReference>
<dbReference type="SMART" id="SM00710">
    <property type="entry name" value="PbH1"/>
    <property type="match status" value="7"/>
</dbReference>
<accession>A0AA96RGD6</accession>
<proteinExistence type="predicted"/>
<evidence type="ECO:0000313" key="3">
    <source>
        <dbReference type="Proteomes" id="UP001305702"/>
    </source>
</evidence>
<dbReference type="Proteomes" id="UP001305702">
    <property type="component" value="Chromosome"/>
</dbReference>
<keyword evidence="3" id="KW-1185">Reference proteome</keyword>
<dbReference type="RefSeq" id="WP_315606193.1">
    <property type="nucleotide sequence ID" value="NZ_CP130318.1"/>
</dbReference>
<gene>
    <name evidence="2" type="ORF">MJA45_05030</name>
</gene>